<dbReference type="Gene3D" id="3.40.50.720">
    <property type="entry name" value="NAD(P)-binding Rossmann-like Domain"/>
    <property type="match status" value="1"/>
</dbReference>
<evidence type="ECO:0000313" key="4">
    <source>
        <dbReference type="Proteomes" id="UP000179243"/>
    </source>
</evidence>
<dbReference type="SUPFAM" id="SSF55347">
    <property type="entry name" value="Glyceraldehyde-3-phosphate dehydrogenase-like, C-terminal domain"/>
    <property type="match status" value="1"/>
</dbReference>
<dbReference type="GO" id="GO:0000166">
    <property type="term" value="F:nucleotide binding"/>
    <property type="evidence" value="ECO:0007669"/>
    <property type="project" value="InterPro"/>
</dbReference>
<dbReference type="InterPro" id="IPR036291">
    <property type="entry name" value="NAD(P)-bd_dom_sf"/>
</dbReference>
<dbReference type="SUPFAM" id="SSF51735">
    <property type="entry name" value="NAD(P)-binding Rossmann-fold domains"/>
    <property type="match status" value="1"/>
</dbReference>
<name>A0A1F7FHT3_UNCRA</name>
<dbReference type="Gene3D" id="3.30.360.10">
    <property type="entry name" value="Dihydrodipicolinate Reductase, domain 2"/>
    <property type="match status" value="1"/>
</dbReference>
<dbReference type="Pfam" id="PF01408">
    <property type="entry name" value="GFO_IDH_MocA"/>
    <property type="match status" value="1"/>
</dbReference>
<organism evidence="3 4">
    <name type="scientific">Candidatus Raymondbacteria bacterium RIFOXYD12_FULL_49_13</name>
    <dbReference type="NCBI Taxonomy" id="1817890"/>
    <lineage>
        <taxon>Bacteria</taxon>
        <taxon>Raymondiibacteriota</taxon>
    </lineage>
</organism>
<accession>A0A1F7FHT3</accession>
<evidence type="ECO:0000313" key="3">
    <source>
        <dbReference type="EMBL" id="OGK06141.1"/>
    </source>
</evidence>
<comment type="caution">
    <text evidence="3">The sequence shown here is derived from an EMBL/GenBank/DDBJ whole genome shotgun (WGS) entry which is preliminary data.</text>
</comment>
<feature type="domain" description="GFO/IDH/MocA-like oxidoreductase" evidence="2">
    <location>
        <begin position="126"/>
        <end position="250"/>
    </location>
</feature>
<dbReference type="Proteomes" id="UP000179243">
    <property type="component" value="Unassembled WGS sequence"/>
</dbReference>
<dbReference type="PANTHER" id="PTHR43249:SF1">
    <property type="entry name" value="D-GLUCOSIDE 3-DEHYDROGENASE"/>
    <property type="match status" value="1"/>
</dbReference>
<dbReference type="InterPro" id="IPR000683">
    <property type="entry name" value="Gfo/Idh/MocA-like_OxRdtase_N"/>
</dbReference>
<dbReference type="PANTHER" id="PTHR43249">
    <property type="entry name" value="UDP-N-ACETYL-2-AMINO-2-DEOXY-D-GLUCURONATE OXIDASE"/>
    <property type="match status" value="1"/>
</dbReference>
<proteinExistence type="predicted"/>
<dbReference type="AlphaFoldDB" id="A0A1F7FHT3"/>
<dbReference type="EMBL" id="MFYX01000037">
    <property type="protein sequence ID" value="OGK06141.1"/>
    <property type="molecule type" value="Genomic_DNA"/>
</dbReference>
<dbReference type="InterPro" id="IPR055170">
    <property type="entry name" value="GFO_IDH_MocA-like_dom"/>
</dbReference>
<dbReference type="InterPro" id="IPR052515">
    <property type="entry name" value="Gfo/Idh/MocA_Oxidoreductase"/>
</dbReference>
<protein>
    <submittedName>
        <fullName evidence="3">Oxidoreductase</fullName>
    </submittedName>
</protein>
<dbReference type="Pfam" id="PF22725">
    <property type="entry name" value="GFO_IDH_MocA_C3"/>
    <property type="match status" value="1"/>
</dbReference>
<evidence type="ECO:0000259" key="2">
    <source>
        <dbReference type="Pfam" id="PF22725"/>
    </source>
</evidence>
<feature type="domain" description="Gfo/Idh/MocA-like oxidoreductase N-terminal" evidence="1">
    <location>
        <begin position="5"/>
        <end position="114"/>
    </location>
</feature>
<gene>
    <name evidence="3" type="ORF">A2519_22780</name>
</gene>
<sequence length="380" mass="42196">MTKVRLGIIGMGGMGTDHFNQIKKIENIEVTALCDLDEKRIAFFDGKKFSDYHKLIISGVVDAVCIATPHYVHTPAAIDALQNGLHVLVEKPIAVHVNDAKKMIAAHTDKKLKFAAMFNQRTNPIFQKIKQLVSTGELGEMRRINWIATDWFRSYAYYASGGWRATWKGEGGGVLLNQCPHNLDLLQWITGLPKKVTAFIGLGKYHDIEVEDEVNAFLEYENGATGVFITTAGEAPGTNRFEIAGERGKLVLEKGKLHFTRNEVETTQFSKTTSQRFGVPPVWEIDIPVSGPGEQHTGIHKNFRDAILNDAPLVAPAEEGIRSLELGNAMLLSGLQKKTMELPLDGEALYCHLKNLIETSRFVKQKTVEAQDDLGASFKH</sequence>
<reference evidence="3 4" key="1">
    <citation type="journal article" date="2016" name="Nat. Commun.">
        <title>Thousands of microbial genomes shed light on interconnected biogeochemical processes in an aquifer system.</title>
        <authorList>
            <person name="Anantharaman K."/>
            <person name="Brown C.T."/>
            <person name="Hug L.A."/>
            <person name="Sharon I."/>
            <person name="Castelle C.J."/>
            <person name="Probst A.J."/>
            <person name="Thomas B.C."/>
            <person name="Singh A."/>
            <person name="Wilkins M.J."/>
            <person name="Karaoz U."/>
            <person name="Brodie E.L."/>
            <person name="Williams K.H."/>
            <person name="Hubbard S.S."/>
            <person name="Banfield J.F."/>
        </authorList>
    </citation>
    <scope>NUCLEOTIDE SEQUENCE [LARGE SCALE GENOMIC DNA]</scope>
</reference>
<evidence type="ECO:0000259" key="1">
    <source>
        <dbReference type="Pfam" id="PF01408"/>
    </source>
</evidence>